<dbReference type="Proteomes" id="UP001592530">
    <property type="component" value="Unassembled WGS sequence"/>
</dbReference>
<dbReference type="InterPro" id="IPR049945">
    <property type="entry name" value="AAA_22"/>
</dbReference>
<dbReference type="PANTHER" id="PTHR35894:SF1">
    <property type="entry name" value="PHOSPHORIBULOKINASE _ URIDINE KINASE FAMILY"/>
    <property type="match status" value="1"/>
</dbReference>
<dbReference type="Pfam" id="PF13401">
    <property type="entry name" value="AAA_22"/>
    <property type="match status" value="1"/>
</dbReference>
<dbReference type="Gene3D" id="3.40.50.300">
    <property type="entry name" value="P-loop containing nucleotide triphosphate hydrolases"/>
    <property type="match status" value="1"/>
</dbReference>
<dbReference type="SUPFAM" id="SSF52540">
    <property type="entry name" value="P-loop containing nucleoside triphosphate hydrolases"/>
    <property type="match status" value="1"/>
</dbReference>
<organism evidence="2 3">
    <name type="scientific">Streptacidiphilus alkalitolerans</name>
    <dbReference type="NCBI Taxonomy" id="3342712"/>
    <lineage>
        <taxon>Bacteria</taxon>
        <taxon>Bacillati</taxon>
        <taxon>Actinomycetota</taxon>
        <taxon>Actinomycetes</taxon>
        <taxon>Kitasatosporales</taxon>
        <taxon>Streptomycetaceae</taxon>
        <taxon>Streptacidiphilus</taxon>
    </lineage>
</organism>
<proteinExistence type="predicted"/>
<protein>
    <submittedName>
        <fullName evidence="2">AAA family ATPase</fullName>
    </submittedName>
</protein>
<feature type="domain" description="ORC1/DEAH AAA+ ATPase" evidence="1">
    <location>
        <begin position="35"/>
        <end position="157"/>
    </location>
</feature>
<dbReference type="InterPro" id="IPR052026">
    <property type="entry name" value="ExeA_AAA_ATPase_DNA-bind"/>
</dbReference>
<dbReference type="InterPro" id="IPR027417">
    <property type="entry name" value="P-loop_NTPase"/>
</dbReference>
<evidence type="ECO:0000313" key="2">
    <source>
        <dbReference type="EMBL" id="MFC1431360.1"/>
    </source>
</evidence>
<gene>
    <name evidence="2" type="ORF">ACEZDB_11960</name>
</gene>
<evidence type="ECO:0000259" key="1">
    <source>
        <dbReference type="Pfam" id="PF13401"/>
    </source>
</evidence>
<name>A0ABV6WZ93_9ACTN</name>
<dbReference type="PANTHER" id="PTHR35894">
    <property type="entry name" value="GENERAL SECRETION PATHWAY PROTEIN A-RELATED"/>
    <property type="match status" value="1"/>
</dbReference>
<comment type="caution">
    <text evidence="2">The sequence shown here is derived from an EMBL/GenBank/DDBJ whole genome shotgun (WGS) entry which is preliminary data.</text>
</comment>
<dbReference type="EMBL" id="JBHEZY010000004">
    <property type="protein sequence ID" value="MFC1431360.1"/>
    <property type="molecule type" value="Genomic_DNA"/>
</dbReference>
<reference evidence="2 3" key="1">
    <citation type="submission" date="2024-09" db="EMBL/GenBank/DDBJ databases">
        <authorList>
            <person name="Lee S.D."/>
        </authorList>
    </citation>
    <scope>NUCLEOTIDE SEQUENCE [LARGE SCALE GENOMIC DNA]</scope>
    <source>
        <strain evidence="2 3">N1-3</strain>
    </source>
</reference>
<dbReference type="RefSeq" id="WP_380551803.1">
    <property type="nucleotide sequence ID" value="NZ_JBHEZY010000004.1"/>
</dbReference>
<evidence type="ECO:0000313" key="3">
    <source>
        <dbReference type="Proteomes" id="UP001592530"/>
    </source>
</evidence>
<accession>A0ABV6WZ93</accession>
<sequence length="247" mass="27970">MIDTSYQYVNLPDARVVTTQALLSARENLNDTIEARAMMCVHGGAGLGKTLALNACLRELEPGEDVCRLTFRARPTARAVRYELFTALDLPGEPPRHPSEFDRLLKTTLAEHPRTLLVDEAQWLNSEAFEYFRYLWDEPATQIAIIFVGGAGCHTVLRREPMLSSRVFIWQQFTRLTLEEVQKTIPRFHPIWAAADPADIAFADGHAAHGNFRAWAQLTAHARTALARTGRSRIDQELLRWTFSRLA</sequence>